<evidence type="ECO:0000256" key="4">
    <source>
        <dbReference type="ARBA" id="ARBA00022475"/>
    </source>
</evidence>
<evidence type="ECO:0000256" key="5">
    <source>
        <dbReference type="ARBA" id="ARBA00022692"/>
    </source>
</evidence>
<feature type="transmembrane region" description="Helical" evidence="9">
    <location>
        <begin position="249"/>
        <end position="267"/>
    </location>
</feature>
<feature type="transmembrane region" description="Helical" evidence="9">
    <location>
        <begin position="223"/>
        <end position="242"/>
    </location>
</feature>
<reference evidence="11 12" key="1">
    <citation type="submission" date="2022-04" db="EMBL/GenBank/DDBJ databases">
        <title>Positive selection, recombination, and allopatry shape intraspecific diversity of widespread and dominant cyanobacteria.</title>
        <authorList>
            <person name="Wei J."/>
            <person name="Shu W."/>
            <person name="Hu C."/>
        </authorList>
    </citation>
    <scope>NUCLEOTIDE SEQUENCE [LARGE SCALE GENOMIC DNA]</scope>
    <source>
        <strain evidence="11 12">DQ-A4</strain>
    </source>
</reference>
<feature type="transmembrane region" description="Helical" evidence="9">
    <location>
        <begin position="401"/>
        <end position="425"/>
    </location>
</feature>
<comment type="subcellular location">
    <subcellularLocation>
        <location evidence="1">Cell membrane</location>
        <topology evidence="1">Multi-pass membrane protein</topology>
    </subcellularLocation>
</comment>
<evidence type="ECO:0000256" key="9">
    <source>
        <dbReference type="SAM" id="Phobius"/>
    </source>
</evidence>
<evidence type="ECO:0000256" key="1">
    <source>
        <dbReference type="ARBA" id="ARBA00004651"/>
    </source>
</evidence>
<feature type="transmembrane region" description="Helical" evidence="9">
    <location>
        <begin position="189"/>
        <end position="211"/>
    </location>
</feature>
<proteinExistence type="inferred from homology"/>
<dbReference type="Proteomes" id="UP001482513">
    <property type="component" value="Unassembled WGS sequence"/>
</dbReference>
<dbReference type="PANTHER" id="PTHR33451">
    <property type="entry name" value="MALATE-2H(+)/NA(+)-LACTATE ANTIPORTER"/>
    <property type="match status" value="1"/>
</dbReference>
<dbReference type="RefSeq" id="WP_190698325.1">
    <property type="nucleotide sequence ID" value="NZ_JAMPKX010000001.1"/>
</dbReference>
<evidence type="ECO:0000313" key="11">
    <source>
        <dbReference type="EMBL" id="MEP0945484.1"/>
    </source>
</evidence>
<evidence type="ECO:0000256" key="7">
    <source>
        <dbReference type="ARBA" id="ARBA00023136"/>
    </source>
</evidence>
<evidence type="ECO:0000256" key="2">
    <source>
        <dbReference type="ARBA" id="ARBA00022448"/>
    </source>
</evidence>
<accession>A0ABV0JYG3</accession>
<dbReference type="EMBL" id="JAMPKX010000001">
    <property type="protein sequence ID" value="MEP0945484.1"/>
    <property type="molecule type" value="Genomic_DNA"/>
</dbReference>
<feature type="transmembrane region" description="Helical" evidence="9">
    <location>
        <begin position="60"/>
        <end position="79"/>
    </location>
</feature>
<dbReference type="PANTHER" id="PTHR33451:SF3">
    <property type="entry name" value="MALATE-2H(+)_NA(+)-LACTATE ANTIPORTER"/>
    <property type="match status" value="1"/>
</dbReference>
<evidence type="ECO:0000256" key="6">
    <source>
        <dbReference type="ARBA" id="ARBA00022989"/>
    </source>
</evidence>
<feature type="transmembrane region" description="Helical" evidence="9">
    <location>
        <begin position="287"/>
        <end position="318"/>
    </location>
</feature>
<feature type="domain" description="Na+/H+ antiporter NhaC-like C-terminal" evidence="10">
    <location>
        <begin position="152"/>
        <end position="428"/>
    </location>
</feature>
<feature type="transmembrane region" description="Helical" evidence="9">
    <location>
        <begin position="6"/>
        <end position="39"/>
    </location>
</feature>
<comment type="similarity">
    <text evidence="8">Belongs to the NhaC Na(+)/H(+) (TC 2.A.35) antiporter family.</text>
</comment>
<keyword evidence="6 9" id="KW-1133">Transmembrane helix</keyword>
<keyword evidence="12" id="KW-1185">Reference proteome</keyword>
<comment type="caution">
    <text evidence="11">The sequence shown here is derived from an EMBL/GenBank/DDBJ whole genome shotgun (WGS) entry which is preliminary data.</text>
</comment>
<organism evidence="11 12">
    <name type="scientific">Leptolyngbya subtilissima DQ-A4</name>
    <dbReference type="NCBI Taxonomy" id="2933933"/>
    <lineage>
        <taxon>Bacteria</taxon>
        <taxon>Bacillati</taxon>
        <taxon>Cyanobacteriota</taxon>
        <taxon>Cyanophyceae</taxon>
        <taxon>Leptolyngbyales</taxon>
        <taxon>Leptolyngbyaceae</taxon>
        <taxon>Leptolyngbya group</taxon>
        <taxon>Leptolyngbya</taxon>
    </lineage>
</organism>
<gene>
    <name evidence="11" type="ORF">NC992_01235</name>
</gene>
<protein>
    <recommendedName>
        <fullName evidence="10">Na+/H+ antiporter NhaC-like C-terminal domain-containing protein</fullName>
    </recommendedName>
</protein>
<keyword evidence="5 9" id="KW-0812">Transmembrane</keyword>
<keyword evidence="2" id="KW-0813">Transport</keyword>
<feature type="transmembrane region" description="Helical" evidence="9">
    <location>
        <begin position="99"/>
        <end position="132"/>
    </location>
</feature>
<dbReference type="Pfam" id="PF03553">
    <property type="entry name" value="Na_H_antiporter"/>
    <property type="match status" value="1"/>
</dbReference>
<keyword evidence="7 9" id="KW-0472">Membrane</keyword>
<feature type="transmembrane region" description="Helical" evidence="9">
    <location>
        <begin position="339"/>
        <end position="363"/>
    </location>
</feature>
<evidence type="ECO:0000313" key="12">
    <source>
        <dbReference type="Proteomes" id="UP001482513"/>
    </source>
</evidence>
<dbReference type="InterPro" id="IPR052180">
    <property type="entry name" value="NhaC_Na-H+_Antiporter"/>
</dbReference>
<dbReference type="InterPro" id="IPR018461">
    <property type="entry name" value="Na/H_Antiport_NhaC-like_C"/>
</dbReference>
<evidence type="ECO:0000256" key="3">
    <source>
        <dbReference type="ARBA" id="ARBA00022449"/>
    </source>
</evidence>
<evidence type="ECO:0000256" key="8">
    <source>
        <dbReference type="ARBA" id="ARBA00038435"/>
    </source>
</evidence>
<keyword evidence="4" id="KW-1003">Cell membrane</keyword>
<keyword evidence="3" id="KW-0050">Antiport</keyword>
<sequence length="464" mass="48535">MDIGLAFGLSFGLLLVGAVQGIFIAYPLLLAMALFVGVLRRRGFSLQALAAMGWTGSQKALPVIGVLLIIGAVTASWMAAGTVPTLVYYGLQVVTPHSFVLVAFGLASAVSLLLGTSFGTVGTVGVALMIMVAGGENSGFDRHLIAGAIIAGAYVGDRASPMSSSALLIAAITRTDLYDNIRRMWRTSLLPLGLAIAIYAGFAGFAPVPLAESSLIADLATEFRLGPVTLLPAGVMVVLSLLRVPVQRAMVASTTTAIAVAVAYQHYSGWQVLQYLLTGFHLEADSPLNAIVLGGGVAAMLRVSLVVVISTAFVGIFAETRLLHRLERSLERVKTPGDRIWATTLLGTLSAAFGCTQTIAILLTQQLLGPTYHRTSAPPPALALDLENTVVVISPLIPWNIAGLVPATILGVNAGFIPFACYLYLVPLVGLVCAKGRSSPGEVLSSLPPSKGPTAKFDRFKKDI</sequence>
<name>A0ABV0JYG3_9CYAN</name>
<evidence type="ECO:0000259" key="10">
    <source>
        <dbReference type="Pfam" id="PF03553"/>
    </source>
</evidence>